<evidence type="ECO:0000256" key="5">
    <source>
        <dbReference type="SAM" id="SignalP"/>
    </source>
</evidence>
<keyword evidence="3 5" id="KW-0732">Signal</keyword>
<evidence type="ECO:0000256" key="2">
    <source>
        <dbReference type="ARBA" id="ARBA00022525"/>
    </source>
</evidence>
<dbReference type="Proteomes" id="UP000295781">
    <property type="component" value="Chromosome"/>
</dbReference>
<evidence type="ECO:0000256" key="1">
    <source>
        <dbReference type="ARBA" id="ARBA00004613"/>
    </source>
</evidence>
<dbReference type="InterPro" id="IPR055372">
    <property type="entry name" value="CBM96"/>
</dbReference>
<protein>
    <recommendedName>
        <fullName evidence="6">MAM domain-containing protein</fullName>
    </recommendedName>
</protein>
<accession>A0A4P2PUR7</accession>
<feature type="signal peptide" evidence="5">
    <location>
        <begin position="1"/>
        <end position="22"/>
    </location>
</feature>
<dbReference type="EMBL" id="CP012670">
    <property type="protein sequence ID" value="AUX20350.1"/>
    <property type="molecule type" value="Genomic_DNA"/>
</dbReference>
<dbReference type="SUPFAM" id="SSF82171">
    <property type="entry name" value="DPP6 N-terminal domain-like"/>
    <property type="match status" value="3"/>
</dbReference>
<dbReference type="PROSITE" id="PS51257">
    <property type="entry name" value="PROKAR_LIPOPROTEIN"/>
    <property type="match status" value="1"/>
</dbReference>
<dbReference type="SUPFAM" id="SSF49899">
    <property type="entry name" value="Concanavalin A-like lectins/glucanases"/>
    <property type="match status" value="1"/>
</dbReference>
<feature type="domain" description="MAM" evidence="6">
    <location>
        <begin position="255"/>
        <end position="425"/>
    </location>
</feature>
<dbReference type="InterPro" id="IPR013320">
    <property type="entry name" value="ConA-like_dom_sf"/>
</dbReference>
<dbReference type="GO" id="GO:0016020">
    <property type="term" value="C:membrane"/>
    <property type="evidence" value="ECO:0007669"/>
    <property type="project" value="InterPro"/>
</dbReference>
<dbReference type="Gene3D" id="2.60.120.200">
    <property type="match status" value="1"/>
</dbReference>
<proteinExistence type="predicted"/>
<evidence type="ECO:0000313" key="8">
    <source>
        <dbReference type="Proteomes" id="UP000295781"/>
    </source>
</evidence>
<dbReference type="PROSITE" id="PS50060">
    <property type="entry name" value="MAM_2"/>
    <property type="match status" value="1"/>
</dbReference>
<gene>
    <name evidence="7" type="ORF">SOCEGT47_008180</name>
</gene>
<dbReference type="RefSeq" id="WP_165372938.1">
    <property type="nucleotide sequence ID" value="NZ_CP012670.1"/>
</dbReference>
<feature type="region of interest" description="Disordered" evidence="4">
    <location>
        <begin position="1165"/>
        <end position="1187"/>
    </location>
</feature>
<organism evidence="7 8">
    <name type="scientific">Sorangium cellulosum</name>
    <name type="common">Polyangium cellulosum</name>
    <dbReference type="NCBI Taxonomy" id="56"/>
    <lineage>
        <taxon>Bacteria</taxon>
        <taxon>Pseudomonadati</taxon>
        <taxon>Myxococcota</taxon>
        <taxon>Polyangia</taxon>
        <taxon>Polyangiales</taxon>
        <taxon>Polyangiaceae</taxon>
        <taxon>Sorangium</taxon>
    </lineage>
</organism>
<evidence type="ECO:0000313" key="7">
    <source>
        <dbReference type="EMBL" id="AUX20350.1"/>
    </source>
</evidence>
<feature type="chain" id="PRO_5020297646" description="MAM domain-containing protein" evidence="5">
    <location>
        <begin position="23"/>
        <end position="1882"/>
    </location>
</feature>
<reference evidence="7 8" key="1">
    <citation type="submission" date="2015-09" db="EMBL/GenBank/DDBJ databases">
        <title>Sorangium comparison.</title>
        <authorList>
            <person name="Zaburannyi N."/>
            <person name="Bunk B."/>
            <person name="Overmann J."/>
            <person name="Mueller R."/>
        </authorList>
    </citation>
    <scope>NUCLEOTIDE SEQUENCE [LARGE SCALE GENOMIC DNA]</scope>
    <source>
        <strain evidence="7 8">So ceGT47</strain>
    </source>
</reference>
<name>A0A4P2PUR7_SORCE</name>
<evidence type="ECO:0000256" key="3">
    <source>
        <dbReference type="ARBA" id="ARBA00022729"/>
    </source>
</evidence>
<dbReference type="Pfam" id="PF24517">
    <property type="entry name" value="CBM96"/>
    <property type="match status" value="1"/>
</dbReference>
<evidence type="ECO:0000256" key="4">
    <source>
        <dbReference type="SAM" id="MobiDB-lite"/>
    </source>
</evidence>
<comment type="subcellular location">
    <subcellularLocation>
        <location evidence="1">Secreted</location>
    </subcellularLocation>
</comment>
<dbReference type="GO" id="GO:0005576">
    <property type="term" value="C:extracellular region"/>
    <property type="evidence" value="ECO:0007669"/>
    <property type="project" value="UniProtKB-SubCell"/>
</dbReference>
<sequence>MRRRTRKVFKAACLGVASTLVAGCGADADDARVEGVEGVGDVAQALPTDGQVCLTVQRGAGPASVADAVLWQNAPSWNDGASATLATGSSAEGGNRRSLLRFDLSGVPAGASVVSASLSLHQIYRTTDSTVRVHRVTSAWEEPTVTWSSAADAFDPAVAASFTAGGGSGFRSSDITELARAWVSGEAENHGVLLEEDPVERTELDSSEKAQAERRPKLDLCYVTCDDGIQNGDETDVDCGGSACAPCDACAPILFRESFSDNAQGWTLGPEWQIGPAAASSGGTFGADPAEDHTPSNDNGVAGVVLGGNASRGPHGLYYLESPPFDTSGAAGNVTLSFHRWLNSESPLLMRNTVEVFDGASWVPLWTNVGSQRINDTSWALITHDLTPYKNAAMRVRFGFEVVRGTYTVGSWNIDDVYVTQPCGDPSADDAFPLDPAASVDTDGDGYPDAWDPGRSQADSNTGLVLDAFPLDSACQLPEHALAGDPGACDIARGIPDYVPDQVMLGDDDVVYLFSKDHDRIFRWSLAEGDHLNPIVLGGSDALYAAYGAEDHRLYVAYQSGALTRIDLAAGVAEAPFATLPAQPRGLATAGPIVLATSPASSWVTHYTFLPGGERASAVERSRDSREFAYSPATGRMYFFRDGTSPNDLHWESIDTASGAITDQGESPYHGAFAITPPIRPSVDGRHVLLGSGDLYDGTSLEVTSSLPIAPSDAAWLPDGTLITLRADAGDTLLEQWAQRGELFVTVNVQRFAGQPIRVLPRADEVIVITREGSRPAFDEYTPTDDGDGDGVSFLDDAFPTDPAASADTDRDGYPDAWNPGRSQADSATGLVLDAFPLDSACQLPEHALAGDPGACDIANGVPAYAPDQVMLGADDVVYLFSKAHDRIFRWSLDEDDHLNPIVLGPDALFAAYGAEDHRLYVAYQSGALTRIDLAAGVAEAPFATLPAQPNGLGTAGPIVLTATSSGSGATHYTFLPGGERASAVEIYRYSREYAYSPATGRVYLFRDNIYPNDLHWESIDTASGAITGQGESPYHGDFSILPPIRPSVDGRHVLLGSGDLYDGTSLEVTGSLPIAPSDAAWLPDGTLITLRADAGDTLLEQWAQRGELFVTANVQRFSGQPIRVLPRADEVIVITSDGSRPVVDDYTLTDDGDGDGVSFLDDAFPTDPAASADTDRDGYPDAWNPGRSQADSATGLVLDAFPLDSACQLPEHALAGDPGACDIANGIPDYLPDQVMLGADDVVYLLSKAHDRIFRWSLAEETHLNPIVLGGPDALYAAYGAEDHRLYVAYQSGALTRIDLAAGAAEAPFATLPAQPGGLATAGAVVLAATRSGSWATHYTFLPGGERVSVVDLSRYSREYAYSPAAGRMYFFRDGTSPNDLHWESIDTESGAITDQGESPYHGDFSIALPIRPSVDGRYVLLGSGDLYDGATLEVTSSLPIAPSDAAWLPDGTLITLRADAGDTLLEQWEERGETFLLVNYQRFSGAPLRVLSRPGAVVVVTDPGTRPVFSEYVPTDDGDGDGVSFLDDVFPMDPAASADTDGDGYPDAWNPGRSQADSTTGLVLDAFPLDSACQLPEHALAGDPGACDIAGSVPAYVPDQVMLGADDVVYLFSKEHDRIFRWSLAEDDHLNPILLDDPGALFAAYSAEDHRLYVAYQSGALTRIDLAAGVAEAPFATLPAQPHGLATAGSIVLAATPSGSWATHHTFLPSGERASAIDWNYRSREYAYSPAAGRMYFFGDNLSPNDLYWESIDTTSGAITGQGESPYHGGHAIASPIRPSPDGGHVLLGSGNLYDATTLTIVRSLPTRIHDAAWLDDGSLVTIRSAPDGTGTLLEHHSDTFELLGAQTIAGAPLRVLATPTETVLLTRGPQGPDFQAVVP</sequence>
<dbReference type="InterPro" id="IPR011044">
    <property type="entry name" value="Quino_amine_DH_bsu"/>
</dbReference>
<dbReference type="NCBIfam" id="NF033679">
    <property type="entry name" value="DNRLRE_dom"/>
    <property type="match status" value="1"/>
</dbReference>
<dbReference type="InterPro" id="IPR000998">
    <property type="entry name" value="MAM_dom"/>
</dbReference>
<keyword evidence="2" id="KW-0964">Secreted</keyword>
<dbReference type="SUPFAM" id="SSF50969">
    <property type="entry name" value="YVTN repeat-like/Quinoprotein amine dehydrogenase"/>
    <property type="match status" value="1"/>
</dbReference>
<evidence type="ECO:0000259" key="6">
    <source>
        <dbReference type="PROSITE" id="PS50060"/>
    </source>
</evidence>